<dbReference type="RefSeq" id="WP_170168234.1">
    <property type="nucleotide sequence ID" value="NZ_QPJK01000005.1"/>
</dbReference>
<dbReference type="PRINTS" id="PR00111">
    <property type="entry name" value="ABHYDROLASE"/>
</dbReference>
<dbReference type="PANTHER" id="PTHR43798:SF33">
    <property type="entry name" value="HYDROLASE, PUTATIVE (AFU_ORTHOLOGUE AFUA_2G14860)-RELATED"/>
    <property type="match status" value="1"/>
</dbReference>
<keyword evidence="3" id="KW-1185">Reference proteome</keyword>
<dbReference type="InterPro" id="IPR000073">
    <property type="entry name" value="AB_hydrolase_1"/>
</dbReference>
<reference evidence="2 3" key="1">
    <citation type="submission" date="2018-07" db="EMBL/GenBank/DDBJ databases">
        <title>Genomic Encyclopedia of Type Strains, Phase IV (KMG-IV): sequencing the most valuable type-strain genomes for metagenomic binning, comparative biology and taxonomic classification.</title>
        <authorList>
            <person name="Goeker M."/>
        </authorList>
    </citation>
    <scope>NUCLEOTIDE SEQUENCE [LARGE SCALE GENOMIC DNA]</scope>
    <source>
        <strain evidence="2 3">DSM 21634</strain>
    </source>
</reference>
<dbReference type="GO" id="GO:0016020">
    <property type="term" value="C:membrane"/>
    <property type="evidence" value="ECO:0007669"/>
    <property type="project" value="TreeGrafter"/>
</dbReference>
<dbReference type="Pfam" id="PF00561">
    <property type="entry name" value="Abhydrolase_1"/>
    <property type="match status" value="1"/>
</dbReference>
<protein>
    <submittedName>
        <fullName evidence="2">Pimeloyl-ACP methyl ester carboxylesterase</fullName>
    </submittedName>
</protein>
<proteinExistence type="predicted"/>
<dbReference type="PROSITE" id="PS51257">
    <property type="entry name" value="PROKAR_LIPOPROTEIN"/>
    <property type="match status" value="1"/>
</dbReference>
<sequence>MPHEQRNSTADRLLPWRRTTLALLGLALAACSGTAPRLDADGQAAASAVAMVAGAPITFMHQAAPQSQGPVVVFQSGLGDDHASWAAVLRQLPAEHEAVVPDRPGYGASPGRAGERSACRIAEEQHALLRQAGLRPPYVLVGHSLGGLYQYVYARMYPQDVAGLVLLDPTHPRLQATLEHEQPAAAALLQLARQTVFSPAMAQEFDAQADCLQQVELQPRLKAPTVLLASTETPLYMGDGLRGMLEDLRQDWLRRSGATLARVPGSGHQIQQDAPQAVVTAIEAVAASAL</sequence>
<evidence type="ECO:0000313" key="2">
    <source>
        <dbReference type="EMBL" id="RCW70457.1"/>
    </source>
</evidence>
<dbReference type="EMBL" id="QPJK01000005">
    <property type="protein sequence ID" value="RCW70457.1"/>
    <property type="molecule type" value="Genomic_DNA"/>
</dbReference>
<name>A0A368XV98_9BURK</name>
<dbReference type="AlphaFoldDB" id="A0A368XV98"/>
<feature type="domain" description="AB hydrolase-1" evidence="1">
    <location>
        <begin position="70"/>
        <end position="198"/>
    </location>
</feature>
<comment type="caution">
    <text evidence="2">The sequence shown here is derived from an EMBL/GenBank/DDBJ whole genome shotgun (WGS) entry which is preliminary data.</text>
</comment>
<evidence type="ECO:0000259" key="1">
    <source>
        <dbReference type="Pfam" id="PF00561"/>
    </source>
</evidence>
<accession>A0A368XV98</accession>
<dbReference type="SUPFAM" id="SSF53474">
    <property type="entry name" value="alpha/beta-Hydrolases"/>
    <property type="match status" value="1"/>
</dbReference>
<dbReference type="Proteomes" id="UP000252884">
    <property type="component" value="Unassembled WGS sequence"/>
</dbReference>
<dbReference type="PANTHER" id="PTHR43798">
    <property type="entry name" value="MONOACYLGLYCEROL LIPASE"/>
    <property type="match status" value="1"/>
</dbReference>
<dbReference type="Gene3D" id="3.40.50.1820">
    <property type="entry name" value="alpha/beta hydrolase"/>
    <property type="match status" value="1"/>
</dbReference>
<evidence type="ECO:0000313" key="3">
    <source>
        <dbReference type="Proteomes" id="UP000252884"/>
    </source>
</evidence>
<dbReference type="InterPro" id="IPR029058">
    <property type="entry name" value="AB_hydrolase_fold"/>
</dbReference>
<gene>
    <name evidence="2" type="ORF">DES41_105400</name>
</gene>
<dbReference type="InterPro" id="IPR050266">
    <property type="entry name" value="AB_hydrolase_sf"/>
</dbReference>
<organism evidence="2 3">
    <name type="scientific">Pseudorhodoferax soli</name>
    <dbReference type="NCBI Taxonomy" id="545864"/>
    <lineage>
        <taxon>Bacteria</taxon>
        <taxon>Pseudomonadati</taxon>
        <taxon>Pseudomonadota</taxon>
        <taxon>Betaproteobacteria</taxon>
        <taxon>Burkholderiales</taxon>
        <taxon>Comamonadaceae</taxon>
    </lineage>
</organism>